<dbReference type="VEuPathDB" id="FungiDB:MAPG_00652"/>
<reference evidence="2" key="1">
    <citation type="submission" date="2010-05" db="EMBL/GenBank/DDBJ databases">
        <title>The Genome Sequence of Magnaporthe poae strain ATCC 64411.</title>
        <authorList>
            <consortium name="The Broad Institute Genome Sequencing Platform"/>
            <consortium name="Broad Institute Genome Sequencing Center for Infectious Disease"/>
            <person name="Ma L.-J."/>
            <person name="Dead R."/>
            <person name="Young S."/>
            <person name="Zeng Q."/>
            <person name="Koehrsen M."/>
            <person name="Alvarado L."/>
            <person name="Berlin A."/>
            <person name="Chapman S.B."/>
            <person name="Chen Z."/>
            <person name="Freedman E."/>
            <person name="Gellesch M."/>
            <person name="Goldberg J."/>
            <person name="Griggs A."/>
            <person name="Gujja S."/>
            <person name="Heilman E.R."/>
            <person name="Heiman D."/>
            <person name="Hepburn T."/>
            <person name="Howarth C."/>
            <person name="Jen D."/>
            <person name="Larson L."/>
            <person name="Mehta T."/>
            <person name="Neiman D."/>
            <person name="Pearson M."/>
            <person name="Roberts A."/>
            <person name="Saif S."/>
            <person name="Shea T."/>
            <person name="Shenoy N."/>
            <person name="Sisk P."/>
            <person name="Stolte C."/>
            <person name="Sykes S."/>
            <person name="Walk T."/>
            <person name="White J."/>
            <person name="Yandava C."/>
            <person name="Haas B."/>
            <person name="Nusbaum C."/>
            <person name="Birren B."/>
        </authorList>
    </citation>
    <scope>NUCLEOTIDE SEQUENCE</scope>
    <source>
        <strain evidence="2">ATCC 64411</strain>
    </source>
</reference>
<reference evidence="3" key="4">
    <citation type="journal article" date="2015" name="G3 (Bethesda)">
        <title>Genome sequences of three phytopathogenic species of the Magnaporthaceae family of fungi.</title>
        <authorList>
            <person name="Okagaki L.H."/>
            <person name="Nunes C.C."/>
            <person name="Sailsbery J."/>
            <person name="Clay B."/>
            <person name="Brown D."/>
            <person name="John T."/>
            <person name="Oh Y."/>
            <person name="Young N."/>
            <person name="Fitzgerald M."/>
            <person name="Haas B.J."/>
            <person name="Zeng Q."/>
            <person name="Young S."/>
            <person name="Adiconis X."/>
            <person name="Fan L."/>
            <person name="Levin J.Z."/>
            <person name="Mitchell T.K."/>
            <person name="Okubara P.A."/>
            <person name="Farman M.L."/>
            <person name="Kohn L.M."/>
            <person name="Birren B."/>
            <person name="Ma L.-J."/>
            <person name="Dean R.A."/>
        </authorList>
    </citation>
    <scope>NUCLEOTIDE SEQUENCE</scope>
    <source>
        <strain evidence="3">ATCC 64411 / 73-15</strain>
    </source>
</reference>
<dbReference type="EMBL" id="ADBL01000154">
    <property type="status" value="NOT_ANNOTATED_CDS"/>
    <property type="molecule type" value="Genomic_DNA"/>
</dbReference>
<name>A0A0C4DLK8_MAGP6</name>
<proteinExistence type="predicted"/>
<evidence type="ECO:0000313" key="4">
    <source>
        <dbReference type="Proteomes" id="UP000011715"/>
    </source>
</evidence>
<evidence type="ECO:0000313" key="3">
    <source>
        <dbReference type="EnsemblFungi" id="MAPG_00652T0"/>
    </source>
</evidence>
<reference evidence="2" key="3">
    <citation type="submission" date="2011-03" db="EMBL/GenBank/DDBJ databases">
        <title>Annotation of Magnaporthe poae ATCC 64411.</title>
        <authorList>
            <person name="Ma L.-J."/>
            <person name="Dead R."/>
            <person name="Young S.K."/>
            <person name="Zeng Q."/>
            <person name="Gargeya S."/>
            <person name="Fitzgerald M."/>
            <person name="Haas B."/>
            <person name="Abouelleil A."/>
            <person name="Alvarado L."/>
            <person name="Arachchi H.M."/>
            <person name="Berlin A."/>
            <person name="Brown A."/>
            <person name="Chapman S.B."/>
            <person name="Chen Z."/>
            <person name="Dunbar C."/>
            <person name="Freedman E."/>
            <person name="Gearin G."/>
            <person name="Gellesch M."/>
            <person name="Goldberg J."/>
            <person name="Griggs A."/>
            <person name="Gujja S."/>
            <person name="Heiman D."/>
            <person name="Howarth C."/>
            <person name="Larson L."/>
            <person name="Lui A."/>
            <person name="MacDonald P.J.P."/>
            <person name="Mehta T."/>
            <person name="Montmayeur A."/>
            <person name="Murphy C."/>
            <person name="Neiman D."/>
            <person name="Pearson M."/>
            <person name="Priest M."/>
            <person name="Roberts A."/>
            <person name="Saif S."/>
            <person name="Shea T."/>
            <person name="Shenoy N."/>
            <person name="Sisk P."/>
            <person name="Stolte C."/>
            <person name="Sykes S."/>
            <person name="Yandava C."/>
            <person name="Wortman J."/>
            <person name="Nusbaum C."/>
            <person name="Birren B."/>
        </authorList>
    </citation>
    <scope>NUCLEOTIDE SEQUENCE</scope>
    <source>
        <strain evidence="2">ATCC 64411</strain>
    </source>
</reference>
<dbReference type="AlphaFoldDB" id="A0A0C4DLK8"/>
<keyword evidence="4" id="KW-1185">Reference proteome</keyword>
<evidence type="ECO:0000313" key="2">
    <source>
        <dbReference type="EMBL" id="KLU81567.1"/>
    </source>
</evidence>
<sequence length="220" mass="24477">MIRHLSDSSMRLLLSQEEHFTTHLTMSPLPFETTLTKAWRFLVGACHVPLEPGNYEAGECECAWSLEPWQLYPSVKTIALRLTPIILAPHAAQALKSRFEEKNLSGKNIEVGKSVPRNLMTCLGAYLNILPRKPFAPKSGLGASPKQPRMQPGFKRYRGGQRNATGNDPRRAAWRENAHCCCLVGEASRILSHAETFHVRDSKLGVGVQRPKVNDALVAL</sequence>
<accession>A0A0C4DLK8</accession>
<dbReference type="EnsemblFungi" id="MAPG_00652T0">
    <property type="protein sequence ID" value="MAPG_00652T0"/>
    <property type="gene ID" value="MAPG_00652"/>
</dbReference>
<organism evidence="3 4">
    <name type="scientific">Magnaporthiopsis poae (strain ATCC 64411 / 73-15)</name>
    <name type="common">Kentucky bluegrass fungus</name>
    <name type="synonym">Magnaporthe poae</name>
    <dbReference type="NCBI Taxonomy" id="644358"/>
    <lineage>
        <taxon>Eukaryota</taxon>
        <taxon>Fungi</taxon>
        <taxon>Dikarya</taxon>
        <taxon>Ascomycota</taxon>
        <taxon>Pezizomycotina</taxon>
        <taxon>Sordariomycetes</taxon>
        <taxon>Sordariomycetidae</taxon>
        <taxon>Magnaporthales</taxon>
        <taxon>Magnaporthaceae</taxon>
        <taxon>Magnaporthiopsis</taxon>
    </lineage>
</organism>
<reference evidence="4" key="2">
    <citation type="submission" date="2010-05" db="EMBL/GenBank/DDBJ databases">
        <title>The genome sequence of Magnaporthe poae strain ATCC 64411.</title>
        <authorList>
            <person name="Ma L.-J."/>
            <person name="Dead R."/>
            <person name="Young S."/>
            <person name="Zeng Q."/>
            <person name="Koehrsen M."/>
            <person name="Alvarado L."/>
            <person name="Berlin A."/>
            <person name="Chapman S.B."/>
            <person name="Chen Z."/>
            <person name="Freedman E."/>
            <person name="Gellesch M."/>
            <person name="Goldberg J."/>
            <person name="Griggs A."/>
            <person name="Gujja S."/>
            <person name="Heilman E.R."/>
            <person name="Heiman D."/>
            <person name="Hepburn T."/>
            <person name="Howarth C."/>
            <person name="Jen D."/>
            <person name="Larson L."/>
            <person name="Mehta T."/>
            <person name="Neiman D."/>
            <person name="Pearson M."/>
            <person name="Roberts A."/>
            <person name="Saif S."/>
            <person name="Shea T."/>
            <person name="Shenoy N."/>
            <person name="Sisk P."/>
            <person name="Stolte C."/>
            <person name="Sykes S."/>
            <person name="Walk T."/>
            <person name="White J."/>
            <person name="Yandava C."/>
            <person name="Haas B."/>
            <person name="Nusbaum C."/>
            <person name="Birren B."/>
        </authorList>
    </citation>
    <scope>NUCLEOTIDE SEQUENCE [LARGE SCALE GENOMIC DNA]</scope>
    <source>
        <strain evidence="4">ATCC 64411 / 73-15</strain>
    </source>
</reference>
<dbReference type="EMBL" id="GL876966">
    <property type="protein sequence ID" value="KLU81567.1"/>
    <property type="molecule type" value="Genomic_DNA"/>
</dbReference>
<evidence type="ECO:0000256" key="1">
    <source>
        <dbReference type="SAM" id="MobiDB-lite"/>
    </source>
</evidence>
<reference evidence="3" key="5">
    <citation type="submission" date="2015-06" db="UniProtKB">
        <authorList>
            <consortium name="EnsemblFungi"/>
        </authorList>
    </citation>
    <scope>IDENTIFICATION</scope>
    <source>
        <strain evidence="3">ATCC 64411</strain>
    </source>
</reference>
<feature type="region of interest" description="Disordered" evidence="1">
    <location>
        <begin position="138"/>
        <end position="169"/>
    </location>
</feature>
<protein>
    <submittedName>
        <fullName evidence="2 3">Uncharacterized protein</fullName>
    </submittedName>
</protein>
<dbReference type="Proteomes" id="UP000011715">
    <property type="component" value="Unassembled WGS sequence"/>
</dbReference>
<gene>
    <name evidence="2" type="ORF">MAPG_00652</name>
</gene>